<organism evidence="3 4">
    <name type="scientific">[Myrmecia] bisecta</name>
    <dbReference type="NCBI Taxonomy" id="41462"/>
    <lineage>
        <taxon>Eukaryota</taxon>
        <taxon>Viridiplantae</taxon>
        <taxon>Chlorophyta</taxon>
        <taxon>core chlorophytes</taxon>
        <taxon>Trebouxiophyceae</taxon>
        <taxon>Trebouxiales</taxon>
        <taxon>Trebouxiaceae</taxon>
        <taxon>Myrmecia</taxon>
    </lineage>
</organism>
<dbReference type="InterPro" id="IPR004827">
    <property type="entry name" value="bZIP"/>
</dbReference>
<name>A0AAW1R7W5_9CHLO</name>
<feature type="domain" description="BZIP" evidence="2">
    <location>
        <begin position="4"/>
        <end position="19"/>
    </location>
</feature>
<feature type="compositionally biased region" description="Basic residues" evidence="1">
    <location>
        <begin position="7"/>
        <end position="18"/>
    </location>
</feature>
<dbReference type="EMBL" id="JALJOR010000001">
    <property type="protein sequence ID" value="KAK9829442.1"/>
    <property type="molecule type" value="Genomic_DNA"/>
</dbReference>
<dbReference type="PROSITE" id="PS00036">
    <property type="entry name" value="BZIP_BASIC"/>
    <property type="match status" value="1"/>
</dbReference>
<dbReference type="GO" id="GO:0003700">
    <property type="term" value="F:DNA-binding transcription factor activity"/>
    <property type="evidence" value="ECO:0007669"/>
    <property type="project" value="InterPro"/>
</dbReference>
<dbReference type="AlphaFoldDB" id="A0AAW1R7W5"/>
<feature type="region of interest" description="Disordered" evidence="1">
    <location>
        <begin position="332"/>
        <end position="363"/>
    </location>
</feature>
<dbReference type="InterPro" id="IPR046347">
    <property type="entry name" value="bZIP_sf"/>
</dbReference>
<proteinExistence type="predicted"/>
<evidence type="ECO:0000256" key="1">
    <source>
        <dbReference type="SAM" id="MobiDB-lite"/>
    </source>
</evidence>
<gene>
    <name evidence="3" type="ORF">WJX72_005894</name>
</gene>
<protein>
    <recommendedName>
        <fullName evidence="2">BZIP domain-containing protein</fullName>
    </recommendedName>
</protein>
<evidence type="ECO:0000259" key="2">
    <source>
        <dbReference type="PROSITE" id="PS00036"/>
    </source>
</evidence>
<accession>A0AAW1R7W5</accession>
<evidence type="ECO:0000313" key="3">
    <source>
        <dbReference type="EMBL" id="KAK9829442.1"/>
    </source>
</evidence>
<feature type="compositionally biased region" description="Basic and acidic residues" evidence="1">
    <location>
        <begin position="19"/>
        <end position="30"/>
    </location>
</feature>
<feature type="region of interest" description="Disordered" evidence="1">
    <location>
        <begin position="1"/>
        <end position="30"/>
    </location>
</feature>
<dbReference type="CDD" id="cd14688">
    <property type="entry name" value="bZIP_YAP"/>
    <property type="match status" value="1"/>
</dbReference>
<comment type="caution">
    <text evidence="3">The sequence shown here is derived from an EMBL/GenBank/DDBJ whole genome shotgun (WGS) entry which is preliminary data.</text>
</comment>
<reference evidence="3 4" key="1">
    <citation type="journal article" date="2024" name="Nat. Commun.">
        <title>Phylogenomics reveals the evolutionary origins of lichenization in chlorophyte algae.</title>
        <authorList>
            <person name="Puginier C."/>
            <person name="Libourel C."/>
            <person name="Otte J."/>
            <person name="Skaloud P."/>
            <person name="Haon M."/>
            <person name="Grisel S."/>
            <person name="Petersen M."/>
            <person name="Berrin J.G."/>
            <person name="Delaux P.M."/>
            <person name="Dal Grande F."/>
            <person name="Keller J."/>
        </authorList>
    </citation>
    <scope>NUCLEOTIDE SEQUENCE [LARGE SCALE GENOMIC DNA]</scope>
    <source>
        <strain evidence="3 4">SAG 2043</strain>
    </source>
</reference>
<sequence>MEAKLKEKNKRAQKRFRDRQKSRLQESERQVSDLSARLNALLVDHNRLASRNSILEKVVALRQDSSTGTSIAPQDKGVPEPFIPGKPWNPAALLTISVRGQPFTLTAQQVRDMPVQEHAKLWKEYVDELGAQLLHTHGSKGATAVARVGQLVSELTRICACKAAYAPHHLQSLHMHTLDGSVQNVPGREVWSGILHTLHLTADQRKQLLDARQCYVDAMAHVVHTRQEIAAALQAAKSSGRSTHEVGVGFVRTHDLLQRLADNQREDQAASMQLMAAVWRHIWTPMQAAAALVQSFPWAPDVLEMLHALAAEEDGLSQGALPAAPAHIDHAPLAGSCQAGSGRGSSTSGRDEAPLGIIASFGA</sequence>
<dbReference type="Proteomes" id="UP001489004">
    <property type="component" value="Unassembled WGS sequence"/>
</dbReference>
<keyword evidence="4" id="KW-1185">Reference proteome</keyword>
<dbReference type="SUPFAM" id="SSF57959">
    <property type="entry name" value="Leucine zipper domain"/>
    <property type="match status" value="1"/>
</dbReference>
<evidence type="ECO:0000313" key="4">
    <source>
        <dbReference type="Proteomes" id="UP001489004"/>
    </source>
</evidence>